<feature type="transmembrane region" description="Helical" evidence="7">
    <location>
        <begin position="12"/>
        <end position="28"/>
    </location>
</feature>
<evidence type="ECO:0000313" key="9">
    <source>
        <dbReference type="Proteomes" id="UP000076021"/>
    </source>
</evidence>
<dbReference type="EMBL" id="CP014806">
    <property type="protein sequence ID" value="AMX00972.1"/>
    <property type="molecule type" value="Genomic_DNA"/>
</dbReference>
<sequence>MGHKRAILEGQSGLWWGMILSIVSMATAQGTSLGELGGSLTVGILISAVLNIAIGLFGWGPAISKLFKPGVMAVFMLLFGIQLIQIFLKGMLGIPMGNAPDDAKIKLSVAALTFIIAAIMIFINVKAPTKYSKYSLLGGIVVGWIAYALIFGPEHSVKTDATIKFQLFNLGKPAWNIGIIVMAVITGLMNLANTFGALKGTENLYDEETSKKQYKRSLTISGVLSGLSGLFGLVPYAPFVSSIGFLEQSGIVKRLPFVIGSVLFFMMGLIPPAAHFFSNIPLSIGSMVLFVAYLQLLNSSMDFFKKIELNKRNVYRSAIPLFLAIVIMIMPDSYFSSLPKVVQPIVGNGLLMGILMALILENVVKWNRIKPPSKN</sequence>
<organism evidence="8 9">
    <name type="scientific">Rummeliibacillus stabekisii</name>
    <dbReference type="NCBI Taxonomy" id="241244"/>
    <lineage>
        <taxon>Bacteria</taxon>
        <taxon>Bacillati</taxon>
        <taxon>Bacillota</taxon>
        <taxon>Bacilli</taxon>
        <taxon>Bacillales</taxon>
        <taxon>Caryophanaceae</taxon>
        <taxon>Rummeliibacillus</taxon>
    </lineage>
</organism>
<dbReference type="AlphaFoldDB" id="A0A143HI76"/>
<feature type="transmembrane region" description="Helical" evidence="7">
    <location>
        <begin position="134"/>
        <end position="153"/>
    </location>
</feature>
<evidence type="ECO:0000256" key="4">
    <source>
        <dbReference type="ARBA" id="ARBA00022692"/>
    </source>
</evidence>
<dbReference type="PANTHER" id="PTHR42810:SF6">
    <property type="entry name" value="PURINE PERMEASE YBBY-RELATED"/>
    <property type="match status" value="1"/>
</dbReference>
<proteinExistence type="inferred from homology"/>
<protein>
    <submittedName>
        <fullName evidence="8">Uracil/xanthine transporter</fullName>
    </submittedName>
</protein>
<reference evidence="9" key="2">
    <citation type="submission" date="2016-03" db="EMBL/GenBank/DDBJ databases">
        <authorList>
            <person name="Ploux O."/>
        </authorList>
    </citation>
    <scope>NUCLEOTIDE SEQUENCE [LARGE SCALE GENOMIC DNA]</scope>
    <source>
        <strain evidence="9">PP9</strain>
    </source>
</reference>
<dbReference type="Proteomes" id="UP000076021">
    <property type="component" value="Chromosome"/>
</dbReference>
<feature type="transmembrane region" description="Helical" evidence="7">
    <location>
        <begin position="40"/>
        <end position="60"/>
    </location>
</feature>
<feature type="transmembrane region" description="Helical" evidence="7">
    <location>
        <begin position="218"/>
        <end position="239"/>
    </location>
</feature>
<dbReference type="NCBIfam" id="NF008502">
    <property type="entry name" value="PRK11412.1"/>
    <property type="match status" value="1"/>
</dbReference>
<dbReference type="PANTHER" id="PTHR42810">
    <property type="entry name" value="PURINE PERMEASE C1399.01C-RELATED"/>
    <property type="match status" value="1"/>
</dbReference>
<reference evidence="8 9" key="1">
    <citation type="journal article" date="2016" name="Genome Announc.">
        <title>Whole-Genome Sequence of Rummeliibacillus stabekisii Strain PP9 Isolated from Antarctic Soil.</title>
        <authorList>
            <person name="da Mota F.F."/>
            <person name="Vollu R.E."/>
            <person name="Jurelevicius D."/>
            <person name="Seldin L."/>
        </authorList>
    </citation>
    <scope>NUCLEOTIDE SEQUENCE [LARGE SCALE GENOMIC DNA]</scope>
    <source>
        <strain evidence="8 9">PP9</strain>
    </source>
</reference>
<dbReference type="NCBIfam" id="NF037981">
    <property type="entry name" value="NCS2_1"/>
    <property type="match status" value="1"/>
</dbReference>
<feature type="transmembrane region" description="Helical" evidence="7">
    <location>
        <begin position="109"/>
        <end position="128"/>
    </location>
</feature>
<dbReference type="KEGG" id="rst:ATY39_00725"/>
<feature type="transmembrane region" description="Helical" evidence="7">
    <location>
        <begin position="66"/>
        <end position="88"/>
    </location>
</feature>
<keyword evidence="6 7" id="KW-0472">Membrane</keyword>
<comment type="subcellular location">
    <subcellularLocation>
        <location evidence="1">Membrane</location>
        <topology evidence="1">Multi-pass membrane protein</topology>
    </subcellularLocation>
</comment>
<evidence type="ECO:0000256" key="5">
    <source>
        <dbReference type="ARBA" id="ARBA00022989"/>
    </source>
</evidence>
<evidence type="ECO:0000256" key="3">
    <source>
        <dbReference type="ARBA" id="ARBA00022448"/>
    </source>
</evidence>
<gene>
    <name evidence="8" type="ORF">ATY39_00725</name>
</gene>
<feature type="transmembrane region" description="Helical" evidence="7">
    <location>
        <begin position="174"/>
        <end position="198"/>
    </location>
</feature>
<name>A0A143HI76_9BACL</name>
<dbReference type="Pfam" id="PF00860">
    <property type="entry name" value="Xan_ur_permease"/>
    <property type="match status" value="1"/>
</dbReference>
<evidence type="ECO:0000256" key="1">
    <source>
        <dbReference type="ARBA" id="ARBA00004141"/>
    </source>
</evidence>
<dbReference type="InterPro" id="IPR006043">
    <property type="entry name" value="NCS2"/>
</dbReference>
<keyword evidence="3" id="KW-0813">Transport</keyword>
<keyword evidence="9" id="KW-1185">Reference proteome</keyword>
<evidence type="ECO:0000256" key="2">
    <source>
        <dbReference type="ARBA" id="ARBA00008821"/>
    </source>
</evidence>
<feature type="transmembrane region" description="Helical" evidence="7">
    <location>
        <begin position="341"/>
        <end position="360"/>
    </location>
</feature>
<dbReference type="STRING" id="241244.ATY39_00725"/>
<feature type="transmembrane region" description="Helical" evidence="7">
    <location>
        <begin position="318"/>
        <end position="335"/>
    </location>
</feature>
<comment type="similarity">
    <text evidence="2">Belongs to the nucleobase:cation symporter-2 (NCS2) (TC 2.A.40) family.</text>
</comment>
<accession>A0A143HI76</accession>
<evidence type="ECO:0000313" key="8">
    <source>
        <dbReference type="EMBL" id="AMX00972.1"/>
    </source>
</evidence>
<dbReference type="GO" id="GO:0042907">
    <property type="term" value="F:xanthine transmembrane transporter activity"/>
    <property type="evidence" value="ECO:0007669"/>
    <property type="project" value="TreeGrafter"/>
</dbReference>
<keyword evidence="5 7" id="KW-1133">Transmembrane helix</keyword>
<feature type="transmembrane region" description="Helical" evidence="7">
    <location>
        <begin position="251"/>
        <end position="270"/>
    </location>
</feature>
<evidence type="ECO:0000256" key="7">
    <source>
        <dbReference type="SAM" id="Phobius"/>
    </source>
</evidence>
<evidence type="ECO:0000256" key="6">
    <source>
        <dbReference type="ARBA" id="ARBA00023136"/>
    </source>
</evidence>
<dbReference type="GO" id="GO:0005886">
    <property type="term" value="C:plasma membrane"/>
    <property type="evidence" value="ECO:0007669"/>
    <property type="project" value="TreeGrafter"/>
</dbReference>
<keyword evidence="4 7" id="KW-0812">Transmembrane</keyword>